<proteinExistence type="predicted"/>
<comment type="caution">
    <text evidence="1">The sequence shown here is derived from an EMBL/GenBank/DDBJ whole genome shotgun (WGS) entry which is preliminary data.</text>
</comment>
<evidence type="ECO:0000313" key="2">
    <source>
        <dbReference type="Proteomes" id="UP000805193"/>
    </source>
</evidence>
<evidence type="ECO:0000313" key="1">
    <source>
        <dbReference type="EMBL" id="KAG0429580.1"/>
    </source>
</evidence>
<name>A0AC60QA18_IXOPE</name>
<organism evidence="1 2">
    <name type="scientific">Ixodes persulcatus</name>
    <name type="common">Taiga tick</name>
    <dbReference type="NCBI Taxonomy" id="34615"/>
    <lineage>
        <taxon>Eukaryota</taxon>
        <taxon>Metazoa</taxon>
        <taxon>Ecdysozoa</taxon>
        <taxon>Arthropoda</taxon>
        <taxon>Chelicerata</taxon>
        <taxon>Arachnida</taxon>
        <taxon>Acari</taxon>
        <taxon>Parasitiformes</taxon>
        <taxon>Ixodida</taxon>
        <taxon>Ixodoidea</taxon>
        <taxon>Ixodidae</taxon>
        <taxon>Ixodinae</taxon>
        <taxon>Ixodes</taxon>
    </lineage>
</organism>
<dbReference type="Proteomes" id="UP000805193">
    <property type="component" value="Unassembled WGS sequence"/>
</dbReference>
<keyword evidence="2" id="KW-1185">Reference proteome</keyword>
<reference evidence="1 2" key="1">
    <citation type="journal article" date="2020" name="Cell">
        <title>Large-Scale Comparative Analyses of Tick Genomes Elucidate Their Genetic Diversity and Vector Capacities.</title>
        <authorList>
            <consortium name="Tick Genome and Microbiome Consortium (TIGMIC)"/>
            <person name="Jia N."/>
            <person name="Wang J."/>
            <person name="Shi W."/>
            <person name="Du L."/>
            <person name="Sun Y."/>
            <person name="Zhan W."/>
            <person name="Jiang J.F."/>
            <person name="Wang Q."/>
            <person name="Zhang B."/>
            <person name="Ji P."/>
            <person name="Bell-Sakyi L."/>
            <person name="Cui X.M."/>
            <person name="Yuan T.T."/>
            <person name="Jiang B.G."/>
            <person name="Yang W.F."/>
            <person name="Lam T.T."/>
            <person name="Chang Q.C."/>
            <person name="Ding S.J."/>
            <person name="Wang X.J."/>
            <person name="Zhu J.G."/>
            <person name="Ruan X.D."/>
            <person name="Zhao L."/>
            <person name="Wei J.T."/>
            <person name="Ye R.Z."/>
            <person name="Que T.C."/>
            <person name="Du C.H."/>
            <person name="Zhou Y.H."/>
            <person name="Cheng J.X."/>
            <person name="Dai P.F."/>
            <person name="Guo W.B."/>
            <person name="Han X.H."/>
            <person name="Huang E.J."/>
            <person name="Li L.F."/>
            <person name="Wei W."/>
            <person name="Gao Y.C."/>
            <person name="Liu J.Z."/>
            <person name="Shao H.Z."/>
            <person name="Wang X."/>
            <person name="Wang C.C."/>
            <person name="Yang T.C."/>
            <person name="Huo Q.B."/>
            <person name="Li W."/>
            <person name="Chen H.Y."/>
            <person name="Chen S.E."/>
            <person name="Zhou L.G."/>
            <person name="Ni X.B."/>
            <person name="Tian J.H."/>
            <person name="Sheng Y."/>
            <person name="Liu T."/>
            <person name="Pan Y.S."/>
            <person name="Xia L.Y."/>
            <person name="Li J."/>
            <person name="Zhao F."/>
            <person name="Cao W.C."/>
        </authorList>
    </citation>
    <scope>NUCLEOTIDE SEQUENCE [LARGE SCALE GENOMIC DNA]</scope>
    <source>
        <strain evidence="1">Iper-2018</strain>
    </source>
</reference>
<accession>A0AC60QA18</accession>
<protein>
    <submittedName>
        <fullName evidence="1">Uncharacterized protein</fullName>
    </submittedName>
</protein>
<dbReference type="EMBL" id="JABSTQ010009400">
    <property type="protein sequence ID" value="KAG0429580.1"/>
    <property type="molecule type" value="Genomic_DNA"/>
</dbReference>
<sequence length="396" mass="42133">MLNIQATISWVPAHAGIDGNEWAHSEARAAVRQMASVPNAFYNSAGEAAGPADPSAVMEIAKQRRPRTLRHLRPRRLPMLSGSASAKLAFGKRNWRNSQTGSVRRRLLPEVVALGAYHLKHVWAVTFKTTEGSKKLLAESEPVVKGLRCIVVDPVNWGVRLKIYWLLFNVTDDNVRAAMAAYGRVLEVNSPSSSSRAGRHFACGANERGISARSAASPSATSAGGSATMAPSASGPTRWPAPLGAEGDAALTADNVALEARTERQTNLPDVASVEATKPGDETAAVRDDTIPEPAGDAPMEVLDASTGGLSTKRTKDDVGVDPDATSQEEPPSKPAPLRRKRLDIKSNVSADDRRVAKPPPLPGVPRPFPVIGVRVSDGEALGTRGKHHTVFLSLE</sequence>
<gene>
    <name evidence="1" type="ORF">HPB47_023510</name>
</gene>